<feature type="binding site" evidence="6">
    <location>
        <position position="87"/>
    </location>
    <ligand>
        <name>[4Fe-4S] cluster</name>
        <dbReference type="ChEBI" id="CHEBI:49883"/>
        <note>4Fe-4S-S-AdoMet</note>
    </ligand>
</feature>
<evidence type="ECO:0000256" key="2">
    <source>
        <dbReference type="ARBA" id="ARBA00022691"/>
    </source>
</evidence>
<feature type="binding site" evidence="6">
    <location>
        <position position="94"/>
    </location>
    <ligand>
        <name>[4Fe-4S] cluster</name>
        <dbReference type="ChEBI" id="CHEBI:49883"/>
        <note>4Fe-4S-S-AdoMet</note>
    </ligand>
</feature>
<dbReference type="SFLD" id="SFLDG01101">
    <property type="entry name" value="Uncharacterised_Radical_SAM_Su"/>
    <property type="match status" value="1"/>
</dbReference>
<evidence type="ECO:0000259" key="7">
    <source>
        <dbReference type="PROSITE" id="PS51918"/>
    </source>
</evidence>
<name>D0LHG8_HALO1</name>
<dbReference type="NCBIfam" id="TIGR04337">
    <property type="entry name" value="AmmeMemoSam_rS"/>
    <property type="match status" value="1"/>
</dbReference>
<keyword evidence="9" id="KW-1185">Reference proteome</keyword>
<sequence>MSEPAMRWQPAGFYRPGTRGPVCTLCPRQCELSEGALGYCQVRRRRGAGLETATFATSVWHLQAIERKPLYHVRPGSRVLTVAAPGCTFRCSYCQNFRISQLGRDVEARWDARPLAPEELAAAAAEADATIAFSYAEPILSTELTLAVAEQARARGGAVVWKSNGFASTEAALRLARALDAACVDLKSADEAAHHMLTGARLRPVLDTLATWRAAGVWLEVATPVIPDFNSAPEDLRAIARLVYALGADTPWHLLRFHPDYRMGDTPPTSPALLQTARDIGHDIGLRHVYVERALGQDARDTRCPSCQRVVVERAIWGLRALHLRAGRCEFCDTAIAGRWEMPA</sequence>
<proteinExistence type="predicted"/>
<dbReference type="InterPro" id="IPR013785">
    <property type="entry name" value="Aldolase_TIM"/>
</dbReference>
<evidence type="ECO:0000256" key="5">
    <source>
        <dbReference type="ARBA" id="ARBA00023014"/>
    </source>
</evidence>
<dbReference type="eggNOG" id="COG1180">
    <property type="taxonomic scope" value="Bacteria"/>
</dbReference>
<dbReference type="PANTHER" id="PTHR30352:SF5">
    <property type="entry name" value="PYRUVATE FORMATE-LYASE 1-ACTIVATING ENZYME"/>
    <property type="match status" value="1"/>
</dbReference>
<dbReference type="STRING" id="502025.Hoch_0189"/>
<evidence type="ECO:0000313" key="8">
    <source>
        <dbReference type="EMBL" id="ACY12830.1"/>
    </source>
</evidence>
<dbReference type="InterPro" id="IPR016431">
    <property type="entry name" value="Pyrv-formate_lyase-activ_prd"/>
</dbReference>
<reference evidence="8 9" key="1">
    <citation type="journal article" date="2010" name="Stand. Genomic Sci.">
        <title>Complete genome sequence of Haliangium ochraceum type strain (SMP-2).</title>
        <authorList>
            <consortium name="US DOE Joint Genome Institute (JGI-PGF)"/>
            <person name="Ivanova N."/>
            <person name="Daum C."/>
            <person name="Lang E."/>
            <person name="Abt B."/>
            <person name="Kopitz M."/>
            <person name="Saunders E."/>
            <person name="Lapidus A."/>
            <person name="Lucas S."/>
            <person name="Glavina Del Rio T."/>
            <person name="Nolan M."/>
            <person name="Tice H."/>
            <person name="Copeland A."/>
            <person name="Cheng J.F."/>
            <person name="Chen F."/>
            <person name="Bruce D."/>
            <person name="Goodwin L."/>
            <person name="Pitluck S."/>
            <person name="Mavromatis K."/>
            <person name="Pati A."/>
            <person name="Mikhailova N."/>
            <person name="Chen A."/>
            <person name="Palaniappan K."/>
            <person name="Land M."/>
            <person name="Hauser L."/>
            <person name="Chang Y.J."/>
            <person name="Jeffries C.D."/>
            <person name="Detter J.C."/>
            <person name="Brettin T."/>
            <person name="Rohde M."/>
            <person name="Goker M."/>
            <person name="Bristow J."/>
            <person name="Markowitz V."/>
            <person name="Eisen J.A."/>
            <person name="Hugenholtz P."/>
            <person name="Kyrpides N.C."/>
            <person name="Klenk H.P."/>
        </authorList>
    </citation>
    <scope>NUCLEOTIDE SEQUENCE [LARGE SCALE GENOMIC DNA]</scope>
    <source>
        <strain evidence="9">DSM 14365 / CIP 107738 / JCM 11303 / AJ 13395 / SMP-2</strain>
    </source>
</reference>
<dbReference type="Gene3D" id="3.20.20.70">
    <property type="entry name" value="Aldolase class I"/>
    <property type="match status" value="1"/>
</dbReference>
<keyword evidence="1" id="KW-0004">4Fe-4S</keyword>
<feature type="domain" description="Radical SAM core" evidence="7">
    <location>
        <begin position="72"/>
        <end position="298"/>
    </location>
</feature>
<dbReference type="SUPFAM" id="SSF102114">
    <property type="entry name" value="Radical SAM enzymes"/>
    <property type="match status" value="1"/>
</dbReference>
<dbReference type="InterPro" id="IPR006638">
    <property type="entry name" value="Elp3/MiaA/NifB-like_rSAM"/>
</dbReference>
<feature type="binding site" evidence="6">
    <location>
        <position position="91"/>
    </location>
    <ligand>
        <name>[4Fe-4S] cluster</name>
        <dbReference type="ChEBI" id="CHEBI:49883"/>
        <note>4Fe-4S-S-AdoMet</note>
    </ligand>
</feature>
<dbReference type="KEGG" id="hoh:Hoch_0189"/>
<accession>D0LHG8</accession>
<organism evidence="8 9">
    <name type="scientific">Haliangium ochraceum (strain DSM 14365 / JCM 11303 / SMP-2)</name>
    <dbReference type="NCBI Taxonomy" id="502025"/>
    <lineage>
        <taxon>Bacteria</taxon>
        <taxon>Pseudomonadati</taxon>
        <taxon>Myxococcota</taxon>
        <taxon>Polyangia</taxon>
        <taxon>Haliangiales</taxon>
        <taxon>Kofleriaceae</taxon>
        <taxon>Haliangium</taxon>
    </lineage>
</organism>
<dbReference type="PROSITE" id="PS51918">
    <property type="entry name" value="RADICAL_SAM"/>
    <property type="match status" value="1"/>
</dbReference>
<evidence type="ECO:0000313" key="9">
    <source>
        <dbReference type="Proteomes" id="UP000001880"/>
    </source>
</evidence>
<dbReference type="CDD" id="cd01335">
    <property type="entry name" value="Radical_SAM"/>
    <property type="match status" value="1"/>
</dbReference>
<dbReference type="EMBL" id="CP001804">
    <property type="protein sequence ID" value="ACY12830.1"/>
    <property type="molecule type" value="Genomic_DNA"/>
</dbReference>
<dbReference type="HOGENOM" id="CLU_044176_1_0_7"/>
<dbReference type="InterPro" id="IPR007197">
    <property type="entry name" value="rSAM"/>
</dbReference>
<dbReference type="GO" id="GO:0046872">
    <property type="term" value="F:metal ion binding"/>
    <property type="evidence" value="ECO:0007669"/>
    <property type="project" value="UniProtKB-KW"/>
</dbReference>
<dbReference type="GO" id="GO:0051539">
    <property type="term" value="F:4 iron, 4 sulfur cluster binding"/>
    <property type="evidence" value="ECO:0007669"/>
    <property type="project" value="UniProtKB-KW"/>
</dbReference>
<dbReference type="Pfam" id="PF04055">
    <property type="entry name" value="Radical_SAM"/>
    <property type="match status" value="1"/>
</dbReference>
<keyword evidence="4 6" id="KW-0408">Iron</keyword>
<dbReference type="SMART" id="SM00729">
    <property type="entry name" value="Elp3"/>
    <property type="match status" value="1"/>
</dbReference>
<gene>
    <name evidence="8" type="ordered locus">Hoch_0189</name>
</gene>
<keyword evidence="2 6" id="KW-0949">S-adenosyl-L-methionine</keyword>
<dbReference type="RefSeq" id="WP_012825457.1">
    <property type="nucleotide sequence ID" value="NC_013440.1"/>
</dbReference>
<dbReference type="AlphaFoldDB" id="D0LHG8"/>
<dbReference type="GO" id="GO:0003824">
    <property type="term" value="F:catalytic activity"/>
    <property type="evidence" value="ECO:0007669"/>
    <property type="project" value="InterPro"/>
</dbReference>
<evidence type="ECO:0000256" key="3">
    <source>
        <dbReference type="ARBA" id="ARBA00022723"/>
    </source>
</evidence>
<keyword evidence="5 6" id="KW-0411">Iron-sulfur</keyword>
<dbReference type="InterPro" id="IPR058240">
    <property type="entry name" value="rSAM_sf"/>
</dbReference>
<evidence type="ECO:0000256" key="4">
    <source>
        <dbReference type="ARBA" id="ARBA00023004"/>
    </source>
</evidence>
<protein>
    <submittedName>
        <fullName evidence="8">Radical SAM domain protein</fullName>
    </submittedName>
</protein>
<evidence type="ECO:0000256" key="1">
    <source>
        <dbReference type="ARBA" id="ARBA00022485"/>
    </source>
</evidence>
<dbReference type="InterPro" id="IPR034457">
    <property type="entry name" value="Organic_radical-activating"/>
</dbReference>
<dbReference type="PIRSF" id="PIRSF004869">
    <property type="entry name" value="PflX_prd"/>
    <property type="match status" value="1"/>
</dbReference>
<keyword evidence="3 6" id="KW-0479">Metal-binding</keyword>
<evidence type="ECO:0000256" key="6">
    <source>
        <dbReference type="PIRSR" id="PIRSR004869-50"/>
    </source>
</evidence>
<dbReference type="SFLD" id="SFLDS00029">
    <property type="entry name" value="Radical_SAM"/>
    <property type="match status" value="1"/>
</dbReference>
<comment type="cofactor">
    <cofactor evidence="6">
        <name>[4Fe-4S] cluster</name>
        <dbReference type="ChEBI" id="CHEBI:49883"/>
    </cofactor>
    <text evidence="6">Binds 1 [4Fe-4S] cluster. The cluster is coordinated with 3 cysteines and an exchangeable S-adenosyl-L-methionine.</text>
</comment>
<dbReference type="PANTHER" id="PTHR30352">
    <property type="entry name" value="PYRUVATE FORMATE-LYASE-ACTIVATING ENZYME"/>
    <property type="match status" value="1"/>
</dbReference>
<dbReference type="Proteomes" id="UP000001880">
    <property type="component" value="Chromosome"/>
</dbReference>
<dbReference type="InterPro" id="IPR027596">
    <property type="entry name" value="AmmeMemoSam_rS"/>
</dbReference>